<reference evidence="2" key="3">
    <citation type="submission" date="2015-04" db="UniProtKB">
        <authorList>
            <consortium name="EnsemblPlants"/>
        </authorList>
    </citation>
    <scope>IDENTIFICATION</scope>
</reference>
<dbReference type="Gramene" id="LPERR09G06150.1">
    <property type="protein sequence ID" value="LPERR09G06150.1"/>
    <property type="gene ID" value="LPERR09G06150"/>
</dbReference>
<keyword evidence="3" id="KW-1185">Reference proteome</keyword>
<evidence type="ECO:0000256" key="1">
    <source>
        <dbReference type="SAM" id="MobiDB-lite"/>
    </source>
</evidence>
<dbReference type="AlphaFoldDB" id="A0A0D9XDC4"/>
<evidence type="ECO:0000313" key="2">
    <source>
        <dbReference type="EnsemblPlants" id="LPERR09G06150.1"/>
    </source>
</evidence>
<organism evidence="2 3">
    <name type="scientific">Leersia perrieri</name>
    <dbReference type="NCBI Taxonomy" id="77586"/>
    <lineage>
        <taxon>Eukaryota</taxon>
        <taxon>Viridiplantae</taxon>
        <taxon>Streptophyta</taxon>
        <taxon>Embryophyta</taxon>
        <taxon>Tracheophyta</taxon>
        <taxon>Spermatophyta</taxon>
        <taxon>Magnoliopsida</taxon>
        <taxon>Liliopsida</taxon>
        <taxon>Poales</taxon>
        <taxon>Poaceae</taxon>
        <taxon>BOP clade</taxon>
        <taxon>Oryzoideae</taxon>
        <taxon>Oryzeae</taxon>
        <taxon>Oryzinae</taxon>
        <taxon>Leersia</taxon>
    </lineage>
</organism>
<evidence type="ECO:0000313" key="3">
    <source>
        <dbReference type="Proteomes" id="UP000032180"/>
    </source>
</evidence>
<feature type="compositionally biased region" description="Pro residues" evidence="1">
    <location>
        <begin position="1"/>
        <end position="16"/>
    </location>
</feature>
<proteinExistence type="predicted"/>
<accession>A0A0D9XDC4</accession>
<protein>
    <submittedName>
        <fullName evidence="2">Uncharacterized protein</fullName>
    </submittedName>
</protein>
<reference evidence="2 3" key="1">
    <citation type="submission" date="2012-08" db="EMBL/GenBank/DDBJ databases">
        <title>Oryza genome evolution.</title>
        <authorList>
            <person name="Wing R.A."/>
        </authorList>
    </citation>
    <scope>NUCLEOTIDE SEQUENCE</scope>
</reference>
<dbReference type="HOGENOM" id="CLU_2444062_0_0_1"/>
<dbReference type="EnsemblPlants" id="LPERR09G06150.1">
    <property type="protein sequence ID" value="LPERR09G06150.1"/>
    <property type="gene ID" value="LPERR09G06150"/>
</dbReference>
<name>A0A0D9XDC4_9ORYZ</name>
<feature type="region of interest" description="Disordered" evidence="1">
    <location>
        <begin position="1"/>
        <end position="31"/>
    </location>
</feature>
<reference evidence="3" key="2">
    <citation type="submission" date="2013-12" db="EMBL/GenBank/DDBJ databases">
        <authorList>
            <person name="Yu Y."/>
            <person name="Lee S."/>
            <person name="de Baynast K."/>
            <person name="Wissotski M."/>
            <person name="Liu L."/>
            <person name="Talag J."/>
            <person name="Goicoechea J."/>
            <person name="Angelova A."/>
            <person name="Jetty R."/>
            <person name="Kudrna D."/>
            <person name="Golser W."/>
            <person name="Rivera L."/>
            <person name="Zhang J."/>
            <person name="Wing R."/>
        </authorList>
    </citation>
    <scope>NUCLEOTIDE SEQUENCE</scope>
</reference>
<dbReference type="Proteomes" id="UP000032180">
    <property type="component" value="Chromosome 9"/>
</dbReference>
<sequence length="90" mass="9792">MRPPPLPDVVPDPIKTPPWNRRAPCRTSPRLTSLSANHHTTVGSKAVVTGMPESVRMLFGHSISIGAAVGACRHPGKHMRCHSRIQNKKA</sequence>